<keyword evidence="7" id="KW-0560">Oxidoreductase</keyword>
<dbReference type="Gene3D" id="2.30.110.10">
    <property type="entry name" value="Electron Transport, Fmn-binding Protein, Chain A"/>
    <property type="match status" value="1"/>
</dbReference>
<dbReference type="GO" id="GO:0008615">
    <property type="term" value="P:pyridoxine biosynthetic process"/>
    <property type="evidence" value="ECO:0007669"/>
    <property type="project" value="InterPro"/>
</dbReference>
<dbReference type="NCBIfam" id="NF004231">
    <property type="entry name" value="PRK05679.1"/>
    <property type="match status" value="1"/>
</dbReference>
<feature type="compositionally biased region" description="Polar residues" evidence="8">
    <location>
        <begin position="542"/>
        <end position="573"/>
    </location>
</feature>
<evidence type="ECO:0000256" key="5">
    <source>
        <dbReference type="ARBA" id="ARBA00022630"/>
    </source>
</evidence>
<dbReference type="InterPro" id="IPR011576">
    <property type="entry name" value="Pyridox_Oxase_N"/>
</dbReference>
<keyword evidence="12" id="KW-1185">Reference proteome</keyword>
<dbReference type="GO" id="GO:0004733">
    <property type="term" value="F:pyridoxamine phosphate oxidase activity"/>
    <property type="evidence" value="ECO:0007669"/>
    <property type="project" value="UniProtKB-EC"/>
</dbReference>
<feature type="compositionally biased region" description="Polar residues" evidence="8">
    <location>
        <begin position="848"/>
        <end position="861"/>
    </location>
</feature>
<dbReference type="PROSITE" id="PS01064">
    <property type="entry name" value="PYRIDOX_OXIDASE"/>
    <property type="match status" value="1"/>
</dbReference>
<dbReference type="EC" id="1.4.3.5" evidence="4"/>
<proteinExistence type="predicted"/>
<evidence type="ECO:0000313" key="11">
    <source>
        <dbReference type="EMBL" id="KEY65049.1"/>
    </source>
</evidence>
<evidence type="ECO:0000256" key="1">
    <source>
        <dbReference type="ARBA" id="ARBA00001917"/>
    </source>
</evidence>
<dbReference type="PANTHER" id="PTHR10851">
    <property type="entry name" value="PYRIDOXINE-5-PHOSPHATE OXIDASE"/>
    <property type="match status" value="1"/>
</dbReference>
<dbReference type="PANTHER" id="PTHR10851:SF0">
    <property type="entry name" value="PYRIDOXINE-5'-PHOSPHATE OXIDASE"/>
    <property type="match status" value="1"/>
</dbReference>
<feature type="compositionally biased region" description="Low complexity" evidence="8">
    <location>
        <begin position="362"/>
        <end position="373"/>
    </location>
</feature>
<comment type="pathway">
    <text evidence="2">Cofactor metabolism; pyridoxal 5'-phosphate salvage; pyridoxal 5'-phosphate from pyridoxamine 5'-phosphate: step 1/1.</text>
</comment>
<feature type="region of interest" description="Disordered" evidence="8">
    <location>
        <begin position="354"/>
        <end position="373"/>
    </location>
</feature>
<feature type="region of interest" description="Disordered" evidence="8">
    <location>
        <begin position="678"/>
        <end position="698"/>
    </location>
</feature>
<evidence type="ECO:0000256" key="2">
    <source>
        <dbReference type="ARBA" id="ARBA00004738"/>
    </source>
</evidence>
<dbReference type="UniPathway" id="UPA01068">
    <property type="reaction ID" value="UER00304"/>
</dbReference>
<dbReference type="EMBL" id="KL648716">
    <property type="protein sequence ID" value="KEY65049.1"/>
    <property type="molecule type" value="Genomic_DNA"/>
</dbReference>
<evidence type="ECO:0000259" key="10">
    <source>
        <dbReference type="Pfam" id="PF10590"/>
    </source>
</evidence>
<keyword evidence="5" id="KW-0285">Flavoprotein</keyword>
<feature type="compositionally biased region" description="Low complexity" evidence="8">
    <location>
        <begin position="765"/>
        <end position="846"/>
    </location>
</feature>
<dbReference type="Pfam" id="PF01243">
    <property type="entry name" value="PNPOx_N"/>
    <property type="match status" value="1"/>
</dbReference>
<dbReference type="AlphaFoldDB" id="A0A084AIC0"/>
<accession>A0A084AIC0</accession>
<feature type="compositionally biased region" description="Low complexity" evidence="8">
    <location>
        <begin position="476"/>
        <end position="541"/>
    </location>
</feature>
<dbReference type="HOGENOM" id="CLU_320080_0_0_1"/>
<evidence type="ECO:0000256" key="6">
    <source>
        <dbReference type="ARBA" id="ARBA00022643"/>
    </source>
</evidence>
<evidence type="ECO:0000259" key="9">
    <source>
        <dbReference type="Pfam" id="PF01243"/>
    </source>
</evidence>
<feature type="domain" description="Pyridoxine 5'-phosphate oxidase dimerisation C-terminal" evidence="10">
    <location>
        <begin position="203"/>
        <end position="249"/>
    </location>
</feature>
<name>A0A084AIC0_STACB</name>
<evidence type="ECO:0000256" key="3">
    <source>
        <dbReference type="ARBA" id="ARBA00005037"/>
    </source>
</evidence>
<feature type="domain" description="Pyridoxamine 5'-phosphate oxidase N-terminal" evidence="9">
    <location>
        <begin position="57"/>
        <end position="169"/>
    </location>
</feature>
<dbReference type="OrthoDB" id="303614at2759"/>
<feature type="region of interest" description="Disordered" evidence="8">
    <location>
        <begin position="716"/>
        <end position="861"/>
    </location>
</feature>
<dbReference type="Pfam" id="PF10590">
    <property type="entry name" value="PNP_phzG_C"/>
    <property type="match status" value="1"/>
</dbReference>
<keyword evidence="6" id="KW-0288">FMN</keyword>
<evidence type="ECO:0000256" key="7">
    <source>
        <dbReference type="ARBA" id="ARBA00023002"/>
    </source>
</evidence>
<evidence type="ECO:0000256" key="8">
    <source>
        <dbReference type="SAM" id="MobiDB-lite"/>
    </source>
</evidence>
<dbReference type="InterPro" id="IPR019740">
    <property type="entry name" value="Pyridox_Oxase_CS"/>
</dbReference>
<evidence type="ECO:0000256" key="4">
    <source>
        <dbReference type="ARBA" id="ARBA00012801"/>
    </source>
</evidence>
<feature type="region of interest" description="Disordered" evidence="8">
    <location>
        <begin position="476"/>
        <end position="580"/>
    </location>
</feature>
<gene>
    <name evidence="11" type="ORF">S7711_08439</name>
</gene>
<dbReference type="InterPro" id="IPR019576">
    <property type="entry name" value="Pyridoxamine_oxidase_dimer_C"/>
</dbReference>
<comment type="pathway">
    <text evidence="3">Cofactor metabolism; pyridoxal 5'-phosphate salvage; pyridoxal 5'-phosphate from pyridoxine 5'-phosphate: step 1/1.</text>
</comment>
<feature type="compositionally biased region" description="Low complexity" evidence="8">
    <location>
        <begin position="729"/>
        <end position="743"/>
    </location>
</feature>
<dbReference type="GO" id="GO:0010181">
    <property type="term" value="F:FMN binding"/>
    <property type="evidence" value="ECO:0007669"/>
    <property type="project" value="InterPro"/>
</dbReference>
<dbReference type="InterPro" id="IPR000659">
    <property type="entry name" value="Pyridox_Oxase"/>
</dbReference>
<comment type="cofactor">
    <cofactor evidence="1">
        <name>FMN</name>
        <dbReference type="ChEBI" id="CHEBI:58210"/>
    </cofactor>
</comment>
<sequence>MALYQPPEASKLIFAPAGSEAHGQAEQFTRGKLTRSDLDASSPIRQFHAWFSHAQTSKQVAHPESCALSTASLPSGRVSSRMVYLKELDAQGFVVYTNLGTSRKAADVDSNGHASLLFFWEALQRQVRVEGTTARLTRDESQAYFDTRVRGSRIGAWASRQSQVLRPDPAVEGDDGRAQLERWVGEVEERFRGVEQIPVPDFWGGLRIVPTRLEFWQGRESRLHDRFVYEWEEGANGEAGKWTLERLSPSLDPRALSQPCDAQGDITLPPANHPPPPRPGPATFYLIPSLRARARGRLFGSLLFRQADARLFPRKPEEPVHRTVPPPLVALYRSTSPHTRAESSNMYSGGYGFGNAAPNFNSPGPQQQVGSQPGQQVMYNQQQQQQQQQFAGMNPQGGFNPGANPQMMQAGASGIMPNTGMPGMPANGQMPNYQQHFGAAQYGQVLPSSVNAQNFSPNNYMMNAGMQGFPMNQAMPQQHQMMQQRMQPQQMAHAMGQATTPQRPPSTSQSTPSNSAPPQQPQFSTPQTPVQAQTPTAMQPTSAGAATPQTPTFPINQGITHGNETAPTATPLSPGTEAQEKKRFSTLLDINHELLYESIQIQVTQQELKKEHAADGSTGERKPTEEENLFQQDYLQCMRRIQTNLTYLAALADRKSEVKVPPYPAYLSAPPLNLSLRLRVPSAGPDGSEQNIDPQADRVQRDQSIKDLYQKLQSLFPGIDPKKEPLYGKSWAQQKSQQMSQASPTTQKTPQLSSMPAPPMNQNPMGQVQTGQGQMGQNQMGQPQIGQGQMGHGQMPQGQMGQQQQHQHQQQQMGQQQQQQQQQLGQPQMNQGQMGQGQMNQGHMGQAHMNQPQMNLGQMTPGQMGQFMMAQNAMGHPSMGQNLMNQNLNQG</sequence>
<dbReference type="Proteomes" id="UP000028045">
    <property type="component" value="Unassembled WGS sequence"/>
</dbReference>
<protein>
    <recommendedName>
        <fullName evidence="4">pyridoxal 5'-phosphate synthase</fullName>
        <ecNumber evidence="4">1.4.3.5</ecNumber>
    </recommendedName>
</protein>
<dbReference type="SUPFAM" id="SSF50475">
    <property type="entry name" value="FMN-binding split barrel"/>
    <property type="match status" value="1"/>
</dbReference>
<dbReference type="InterPro" id="IPR012349">
    <property type="entry name" value="Split_barrel_FMN-bd"/>
</dbReference>
<dbReference type="NCBIfam" id="TIGR00558">
    <property type="entry name" value="pdxH"/>
    <property type="match status" value="1"/>
</dbReference>
<organism evidence="11 12">
    <name type="scientific">Stachybotrys chartarum (strain CBS 109288 / IBT 7711)</name>
    <name type="common">Toxic black mold</name>
    <name type="synonym">Stilbospora chartarum</name>
    <dbReference type="NCBI Taxonomy" id="1280523"/>
    <lineage>
        <taxon>Eukaryota</taxon>
        <taxon>Fungi</taxon>
        <taxon>Dikarya</taxon>
        <taxon>Ascomycota</taxon>
        <taxon>Pezizomycotina</taxon>
        <taxon>Sordariomycetes</taxon>
        <taxon>Hypocreomycetidae</taxon>
        <taxon>Hypocreales</taxon>
        <taxon>Stachybotryaceae</taxon>
        <taxon>Stachybotrys</taxon>
    </lineage>
</organism>
<evidence type="ECO:0000313" key="12">
    <source>
        <dbReference type="Proteomes" id="UP000028045"/>
    </source>
</evidence>
<reference evidence="11 12" key="1">
    <citation type="journal article" date="2014" name="BMC Genomics">
        <title>Comparative genome sequencing reveals chemotype-specific gene clusters in the toxigenic black mold Stachybotrys.</title>
        <authorList>
            <person name="Semeiks J."/>
            <person name="Borek D."/>
            <person name="Otwinowski Z."/>
            <person name="Grishin N.V."/>
        </authorList>
    </citation>
    <scope>NUCLEOTIDE SEQUENCE [LARGE SCALE GENOMIC DNA]</scope>
    <source>
        <strain evidence="12">CBS 109288 / IBT 7711</strain>
    </source>
</reference>
<feature type="compositionally biased region" description="Polar residues" evidence="8">
    <location>
        <begin position="744"/>
        <end position="755"/>
    </location>
</feature>